<name>A0A7Y9DIN9_9ACTN</name>
<accession>A0A7Y9DIN9</accession>
<sequence>MADETGGGTGRNAGAGAADQYEYRVLTLSRETTRSDARQLLTEHAEYGRWELARVRLYMGGSRKVWLRRKIIRVARTA</sequence>
<organism evidence="1 2">
    <name type="scientific">Kineococcus aurantiacus</name>
    <dbReference type="NCBI Taxonomy" id="37633"/>
    <lineage>
        <taxon>Bacteria</taxon>
        <taxon>Bacillati</taxon>
        <taxon>Actinomycetota</taxon>
        <taxon>Actinomycetes</taxon>
        <taxon>Kineosporiales</taxon>
        <taxon>Kineosporiaceae</taxon>
        <taxon>Kineococcus</taxon>
    </lineage>
</organism>
<evidence type="ECO:0000313" key="2">
    <source>
        <dbReference type="Proteomes" id="UP000521922"/>
    </source>
</evidence>
<evidence type="ECO:0000313" key="1">
    <source>
        <dbReference type="EMBL" id="NYD20669.1"/>
    </source>
</evidence>
<dbReference type="Pfam" id="PF18963">
    <property type="entry name" value="DUF5703"/>
    <property type="match status" value="1"/>
</dbReference>
<keyword evidence="2" id="KW-1185">Reference proteome</keyword>
<dbReference type="AlphaFoldDB" id="A0A7Y9DIN9"/>
<protein>
    <submittedName>
        <fullName evidence="1">Uncharacterized protein</fullName>
    </submittedName>
</protein>
<dbReference type="Proteomes" id="UP000521922">
    <property type="component" value="Unassembled WGS sequence"/>
</dbReference>
<comment type="caution">
    <text evidence="1">The sequence shown here is derived from an EMBL/GenBank/DDBJ whole genome shotgun (WGS) entry which is preliminary data.</text>
</comment>
<gene>
    <name evidence="1" type="ORF">BJ968_000209</name>
</gene>
<proteinExistence type="predicted"/>
<dbReference type="EMBL" id="JACCBB010000001">
    <property type="protein sequence ID" value="NYD20669.1"/>
    <property type="molecule type" value="Genomic_DNA"/>
</dbReference>
<dbReference type="InterPro" id="IPR043758">
    <property type="entry name" value="DUF5703"/>
</dbReference>
<reference evidence="1 2" key="1">
    <citation type="submission" date="2020-07" db="EMBL/GenBank/DDBJ databases">
        <title>Sequencing the genomes of 1000 actinobacteria strains.</title>
        <authorList>
            <person name="Klenk H.-P."/>
        </authorList>
    </citation>
    <scope>NUCLEOTIDE SEQUENCE [LARGE SCALE GENOMIC DNA]</scope>
    <source>
        <strain evidence="1 2">DSM 7487</strain>
    </source>
</reference>
<dbReference type="RefSeq" id="WP_179748441.1">
    <property type="nucleotide sequence ID" value="NZ_BAAAGN010000002.1"/>
</dbReference>